<feature type="transmembrane region" description="Helical" evidence="6">
    <location>
        <begin position="90"/>
        <end position="107"/>
    </location>
</feature>
<dbReference type="Gene3D" id="1.20.1250.20">
    <property type="entry name" value="MFS general substrate transporter like domains"/>
    <property type="match status" value="1"/>
</dbReference>
<keyword evidence="5 6" id="KW-0472">Membrane</keyword>
<dbReference type="EMBL" id="JAVIJC010000004">
    <property type="protein sequence ID" value="MDX8491121.1"/>
    <property type="molecule type" value="Genomic_DNA"/>
</dbReference>
<comment type="caution">
    <text evidence="8">The sequence shown here is derived from an EMBL/GenBank/DDBJ whole genome shotgun (WGS) entry which is preliminary data.</text>
</comment>
<reference evidence="8 9" key="1">
    <citation type="submission" date="2023-08" db="EMBL/GenBank/DDBJ databases">
        <title>Implementing the SeqCode for naming new Mesorhizobium species isolated from Vachellia karroo root nodules.</title>
        <authorList>
            <person name="Van Lill M."/>
        </authorList>
    </citation>
    <scope>NUCLEOTIDE SEQUENCE [LARGE SCALE GENOMIC DNA]</scope>
    <source>
        <strain evidence="8 9">VK22B</strain>
    </source>
</reference>
<keyword evidence="3 6" id="KW-0812">Transmembrane</keyword>
<accession>A0ABU4YWP3</accession>
<feature type="transmembrane region" description="Helical" evidence="6">
    <location>
        <begin position="64"/>
        <end position="84"/>
    </location>
</feature>
<comment type="subcellular location">
    <subcellularLocation>
        <location evidence="1">Cell membrane</location>
        <topology evidence="1">Multi-pass membrane protein</topology>
    </subcellularLocation>
</comment>
<keyword evidence="2" id="KW-1003">Cell membrane</keyword>
<evidence type="ECO:0000256" key="4">
    <source>
        <dbReference type="ARBA" id="ARBA00022989"/>
    </source>
</evidence>
<dbReference type="Proteomes" id="UP001271249">
    <property type="component" value="Unassembled WGS sequence"/>
</dbReference>
<organism evidence="8 9">
    <name type="scientific">Mesorhizobium captivum</name>
    <dbReference type="NCBI Taxonomy" id="3072319"/>
    <lineage>
        <taxon>Bacteria</taxon>
        <taxon>Pseudomonadati</taxon>
        <taxon>Pseudomonadota</taxon>
        <taxon>Alphaproteobacteria</taxon>
        <taxon>Hyphomicrobiales</taxon>
        <taxon>Phyllobacteriaceae</taxon>
        <taxon>Mesorhizobium</taxon>
    </lineage>
</organism>
<evidence type="ECO:0000256" key="6">
    <source>
        <dbReference type="SAM" id="Phobius"/>
    </source>
</evidence>
<dbReference type="PANTHER" id="PTHR43124">
    <property type="entry name" value="PURINE EFFLUX PUMP PBUE"/>
    <property type="match status" value="1"/>
</dbReference>
<dbReference type="Pfam" id="PF07690">
    <property type="entry name" value="MFS_1"/>
    <property type="match status" value="1"/>
</dbReference>
<dbReference type="PROSITE" id="PS50850">
    <property type="entry name" value="MFS"/>
    <property type="match status" value="1"/>
</dbReference>
<evidence type="ECO:0000256" key="2">
    <source>
        <dbReference type="ARBA" id="ARBA00022475"/>
    </source>
</evidence>
<dbReference type="InterPro" id="IPR036259">
    <property type="entry name" value="MFS_trans_sf"/>
</dbReference>
<evidence type="ECO:0000313" key="8">
    <source>
        <dbReference type="EMBL" id="MDX8491121.1"/>
    </source>
</evidence>
<proteinExistence type="predicted"/>
<dbReference type="SUPFAM" id="SSF103473">
    <property type="entry name" value="MFS general substrate transporter"/>
    <property type="match status" value="1"/>
</dbReference>
<gene>
    <name evidence="8" type="ORF">RFN29_05975</name>
</gene>
<protein>
    <submittedName>
        <fullName evidence="8">MFS transporter</fullName>
    </submittedName>
</protein>
<sequence length="117" mass="11650">MGTFAIGTDAFVVSGILPAIAADLRVGLDAAGQVATAYALTYALGAPLLAALTVKLPREQTVTAALGLFALSNALCALAPLYVFLIAARVLAGTLLLTALAAFGASMRQSPSEAAAS</sequence>
<keyword evidence="9" id="KW-1185">Reference proteome</keyword>
<evidence type="ECO:0000259" key="7">
    <source>
        <dbReference type="PROSITE" id="PS50850"/>
    </source>
</evidence>
<dbReference type="RefSeq" id="WP_320225247.1">
    <property type="nucleotide sequence ID" value="NZ_JAVIJC010000004.1"/>
</dbReference>
<keyword evidence="4 6" id="KW-1133">Transmembrane helix</keyword>
<evidence type="ECO:0000256" key="5">
    <source>
        <dbReference type="ARBA" id="ARBA00023136"/>
    </source>
</evidence>
<evidence type="ECO:0000256" key="1">
    <source>
        <dbReference type="ARBA" id="ARBA00004651"/>
    </source>
</evidence>
<feature type="transmembrane region" description="Helical" evidence="6">
    <location>
        <begin position="31"/>
        <end position="52"/>
    </location>
</feature>
<dbReference type="InterPro" id="IPR050189">
    <property type="entry name" value="MFS_Efflux_Transporters"/>
</dbReference>
<evidence type="ECO:0000256" key="3">
    <source>
        <dbReference type="ARBA" id="ARBA00022692"/>
    </source>
</evidence>
<feature type="domain" description="Major facilitator superfamily (MFS) profile" evidence="7">
    <location>
        <begin position="1"/>
        <end position="117"/>
    </location>
</feature>
<dbReference type="InterPro" id="IPR011701">
    <property type="entry name" value="MFS"/>
</dbReference>
<name>A0ABU4YWP3_9HYPH</name>
<dbReference type="InterPro" id="IPR020846">
    <property type="entry name" value="MFS_dom"/>
</dbReference>
<dbReference type="PANTHER" id="PTHR43124:SF10">
    <property type="entry name" value="PURINE EFFLUX PUMP PBUE"/>
    <property type="match status" value="1"/>
</dbReference>
<evidence type="ECO:0000313" key="9">
    <source>
        <dbReference type="Proteomes" id="UP001271249"/>
    </source>
</evidence>